<dbReference type="EMBL" id="JAUIZM010000011">
    <property type="protein sequence ID" value="KAK1354820.1"/>
    <property type="molecule type" value="Genomic_DNA"/>
</dbReference>
<organism evidence="1 2">
    <name type="scientific">Heracleum sosnowskyi</name>
    <dbReference type="NCBI Taxonomy" id="360622"/>
    <lineage>
        <taxon>Eukaryota</taxon>
        <taxon>Viridiplantae</taxon>
        <taxon>Streptophyta</taxon>
        <taxon>Embryophyta</taxon>
        <taxon>Tracheophyta</taxon>
        <taxon>Spermatophyta</taxon>
        <taxon>Magnoliopsida</taxon>
        <taxon>eudicotyledons</taxon>
        <taxon>Gunneridae</taxon>
        <taxon>Pentapetalae</taxon>
        <taxon>asterids</taxon>
        <taxon>campanulids</taxon>
        <taxon>Apiales</taxon>
        <taxon>Apiaceae</taxon>
        <taxon>Apioideae</taxon>
        <taxon>apioid superclade</taxon>
        <taxon>Tordylieae</taxon>
        <taxon>Tordyliinae</taxon>
        <taxon>Heracleum</taxon>
    </lineage>
</organism>
<name>A0AAD8GVK6_9APIA</name>
<evidence type="ECO:0000313" key="1">
    <source>
        <dbReference type="EMBL" id="KAK1354820.1"/>
    </source>
</evidence>
<reference evidence="1" key="2">
    <citation type="submission" date="2023-05" db="EMBL/GenBank/DDBJ databases">
        <authorList>
            <person name="Schelkunov M.I."/>
        </authorList>
    </citation>
    <scope>NUCLEOTIDE SEQUENCE</scope>
    <source>
        <strain evidence="1">Hsosn_3</strain>
        <tissue evidence="1">Leaf</tissue>
    </source>
</reference>
<dbReference type="InterPro" id="IPR012871">
    <property type="entry name" value="DUF1668_ORYSA"/>
</dbReference>
<proteinExistence type="predicted"/>
<reference evidence="1" key="1">
    <citation type="submission" date="2023-02" db="EMBL/GenBank/DDBJ databases">
        <title>Genome of toxic invasive species Heracleum sosnowskyi carries increased number of genes despite the absence of recent whole-genome duplications.</title>
        <authorList>
            <person name="Schelkunov M."/>
            <person name="Shtratnikova V."/>
            <person name="Makarenko M."/>
            <person name="Klepikova A."/>
            <person name="Omelchenko D."/>
            <person name="Novikova G."/>
            <person name="Obukhova E."/>
            <person name="Bogdanov V."/>
            <person name="Penin A."/>
            <person name="Logacheva M."/>
        </authorList>
    </citation>
    <scope>NUCLEOTIDE SEQUENCE</scope>
    <source>
        <strain evidence="1">Hsosn_3</strain>
        <tissue evidence="1">Leaf</tissue>
    </source>
</reference>
<evidence type="ECO:0000313" key="2">
    <source>
        <dbReference type="Proteomes" id="UP001237642"/>
    </source>
</evidence>
<dbReference type="AlphaFoldDB" id="A0AAD8GVK6"/>
<protein>
    <submittedName>
        <fullName evidence="1">Uncharacterized protein</fullName>
    </submittedName>
</protein>
<accession>A0AAD8GVK6</accession>
<dbReference type="Proteomes" id="UP001237642">
    <property type="component" value="Unassembled WGS sequence"/>
</dbReference>
<keyword evidence="2" id="KW-1185">Reference proteome</keyword>
<sequence>MAPSNPSNLIYDQFDKRIELIRRTYNEAQLQALLKILDQSLSSVSVVPNPLKKETPPRPSRNAYFYLYVQTHERLSRLNVTNLSEAPVFKLVCDFERSLNRDCLSPVVCFDVESEIFMVGDVFIEEGQGPEYCEPFFNVLTVDTAKSSSFLPCPPTIASGLAGPKVDPVVVTLQGKTYILALQLYAGQPCFEVFDNGKWETLPPPPFFPCSESEDDLYLLDTRECLYGLYAWDHKIVVCLKWGISYCFDTETVEWIDMKEIYMESQDAPILQCVAEYDKFLIAKPYSSEELVVYELDADGFPHFYQNLDELEEMFADSSIEFSTNAYIIPFNDDADKFCFICSGIAPGDMDSRLEIFLRVAIFRMTISNLNGKKKLTAVLEAHQIYPFYQPAGTSYPRDICSAFLMRDNLNLDNLKDDRSLGRACSD</sequence>
<comment type="caution">
    <text evidence="1">The sequence shown here is derived from an EMBL/GenBank/DDBJ whole genome shotgun (WGS) entry which is preliminary data.</text>
</comment>
<dbReference type="Pfam" id="PF07893">
    <property type="entry name" value="DUF1668"/>
    <property type="match status" value="1"/>
</dbReference>
<gene>
    <name evidence="1" type="ORF">POM88_048076</name>
</gene>